<reference evidence="6 7" key="1">
    <citation type="submission" date="2020-08" db="EMBL/GenBank/DDBJ databases">
        <title>Novel species isolated from subtropical streams in China.</title>
        <authorList>
            <person name="Lu H."/>
        </authorList>
    </citation>
    <scope>NUCLEOTIDE SEQUENCE [LARGE SCALE GENOMIC DNA]</scope>
    <source>
        <strain evidence="6 7">CCTCC AB 2015119</strain>
    </source>
</reference>
<dbReference type="Proteomes" id="UP000637632">
    <property type="component" value="Unassembled WGS sequence"/>
</dbReference>
<dbReference type="RefSeq" id="WP_190480224.1">
    <property type="nucleotide sequence ID" value="NZ_JACOFT010000005.1"/>
</dbReference>
<dbReference type="PANTHER" id="PTHR30055:SF212">
    <property type="entry name" value="TETR-FAMILY FAMILY TRANSCRIPTIONAL REGULATOR"/>
    <property type="match status" value="1"/>
</dbReference>
<evidence type="ECO:0000313" key="6">
    <source>
        <dbReference type="EMBL" id="MBC3812446.1"/>
    </source>
</evidence>
<protein>
    <submittedName>
        <fullName evidence="6">TetR/AcrR family transcriptional regulator</fullName>
    </submittedName>
</protein>
<dbReference type="SUPFAM" id="SSF46689">
    <property type="entry name" value="Homeodomain-like"/>
    <property type="match status" value="1"/>
</dbReference>
<evidence type="ECO:0000256" key="3">
    <source>
        <dbReference type="ARBA" id="ARBA00023163"/>
    </source>
</evidence>
<organism evidence="6 7">
    <name type="scientific">Undibacterium aquatile</name>
    <dbReference type="NCBI Taxonomy" id="1537398"/>
    <lineage>
        <taxon>Bacteria</taxon>
        <taxon>Pseudomonadati</taxon>
        <taxon>Pseudomonadota</taxon>
        <taxon>Betaproteobacteria</taxon>
        <taxon>Burkholderiales</taxon>
        <taxon>Oxalobacteraceae</taxon>
        <taxon>Undibacterium</taxon>
    </lineage>
</organism>
<accession>A0ABR6XJB7</accession>
<dbReference type="PANTHER" id="PTHR30055">
    <property type="entry name" value="HTH-TYPE TRANSCRIPTIONAL REGULATOR RUTR"/>
    <property type="match status" value="1"/>
</dbReference>
<keyword evidence="1" id="KW-0805">Transcription regulation</keyword>
<dbReference type="InterPro" id="IPR025996">
    <property type="entry name" value="MT1864/Rv1816-like_C"/>
</dbReference>
<keyword evidence="2 4" id="KW-0238">DNA-binding</keyword>
<dbReference type="Gene3D" id="1.10.10.60">
    <property type="entry name" value="Homeodomain-like"/>
    <property type="match status" value="1"/>
</dbReference>
<dbReference type="EMBL" id="JACOFT010000005">
    <property type="protein sequence ID" value="MBC3812446.1"/>
    <property type="molecule type" value="Genomic_DNA"/>
</dbReference>
<keyword evidence="3" id="KW-0804">Transcription</keyword>
<keyword evidence="7" id="KW-1185">Reference proteome</keyword>
<dbReference type="InterPro" id="IPR001647">
    <property type="entry name" value="HTH_TetR"/>
</dbReference>
<sequence length="213" mass="23691">MKPKVVDFRQSQEALRSSLREGMLDAASHFLQTEGAAALTVRKVAEAVNCSTTLLYSIFGGKDGLSNALYLEGFERFKSEFLSYEATLADEQKARGIQRLWLYANNYHAFARRYPSYYMVMFGDAIAGFVPPPESRQAAWESFTPLIAEFEHCMQTGSLPASSPSAAARLLWAAMHGVISLELKGFYLKQEHADELFQSAVRAVLISLQHPPG</sequence>
<dbReference type="SUPFAM" id="SSF48498">
    <property type="entry name" value="Tetracyclin repressor-like, C-terminal domain"/>
    <property type="match status" value="1"/>
</dbReference>
<evidence type="ECO:0000259" key="5">
    <source>
        <dbReference type="PROSITE" id="PS50977"/>
    </source>
</evidence>
<dbReference type="InterPro" id="IPR036271">
    <property type="entry name" value="Tet_transcr_reg_TetR-rel_C_sf"/>
</dbReference>
<name>A0ABR6XJB7_9BURK</name>
<evidence type="ECO:0000256" key="1">
    <source>
        <dbReference type="ARBA" id="ARBA00023015"/>
    </source>
</evidence>
<evidence type="ECO:0000313" key="7">
    <source>
        <dbReference type="Proteomes" id="UP000637632"/>
    </source>
</evidence>
<proteinExistence type="predicted"/>
<evidence type="ECO:0000256" key="4">
    <source>
        <dbReference type="PROSITE-ProRule" id="PRU00335"/>
    </source>
</evidence>
<dbReference type="InterPro" id="IPR009057">
    <property type="entry name" value="Homeodomain-like_sf"/>
</dbReference>
<comment type="caution">
    <text evidence="6">The sequence shown here is derived from an EMBL/GenBank/DDBJ whole genome shotgun (WGS) entry which is preliminary data.</text>
</comment>
<dbReference type="PROSITE" id="PS50977">
    <property type="entry name" value="HTH_TETR_2"/>
    <property type="match status" value="1"/>
</dbReference>
<feature type="domain" description="HTH tetR-type" evidence="5">
    <location>
        <begin position="17"/>
        <end position="77"/>
    </location>
</feature>
<dbReference type="Pfam" id="PF13305">
    <property type="entry name" value="TetR_C_33"/>
    <property type="match status" value="1"/>
</dbReference>
<dbReference type="InterPro" id="IPR050109">
    <property type="entry name" value="HTH-type_TetR-like_transc_reg"/>
</dbReference>
<gene>
    <name evidence="6" type="ORF">H8K26_13450</name>
</gene>
<feature type="DNA-binding region" description="H-T-H motif" evidence="4">
    <location>
        <begin position="40"/>
        <end position="59"/>
    </location>
</feature>
<evidence type="ECO:0000256" key="2">
    <source>
        <dbReference type="ARBA" id="ARBA00023125"/>
    </source>
</evidence>
<dbReference type="Gene3D" id="1.10.357.10">
    <property type="entry name" value="Tetracycline Repressor, domain 2"/>
    <property type="match status" value="1"/>
</dbReference>
<dbReference type="Pfam" id="PF00440">
    <property type="entry name" value="TetR_N"/>
    <property type="match status" value="1"/>
</dbReference>